<dbReference type="InterPro" id="IPR054688">
    <property type="entry name" value="CD1247_N"/>
</dbReference>
<evidence type="ECO:0000313" key="3">
    <source>
        <dbReference type="Proteomes" id="UP000633365"/>
    </source>
</evidence>
<keyword evidence="3" id="KW-1185">Reference proteome</keyword>
<dbReference type="RefSeq" id="WP_186833015.1">
    <property type="nucleotide sequence ID" value="NZ_JAEQMG010000048.1"/>
</dbReference>
<proteinExistence type="predicted"/>
<organism evidence="2 3">
    <name type="scientific">Ruminococcus difficilis</name>
    <dbReference type="NCBI Taxonomy" id="2763069"/>
    <lineage>
        <taxon>Bacteria</taxon>
        <taxon>Bacillati</taxon>
        <taxon>Bacillota</taxon>
        <taxon>Clostridia</taxon>
        <taxon>Eubacteriales</taxon>
        <taxon>Oscillospiraceae</taxon>
        <taxon>Ruminococcus</taxon>
    </lineage>
</organism>
<comment type="caution">
    <text evidence="2">The sequence shown here is derived from an EMBL/GenBank/DDBJ whole genome shotgun (WGS) entry which is preliminary data.</text>
</comment>
<dbReference type="NCBIfam" id="NF045650">
    <property type="entry name" value="CD1247_Nterm"/>
    <property type="match status" value="1"/>
</dbReference>
<gene>
    <name evidence="2" type="ORF">JKK62_04825</name>
</gene>
<name>A0A934WR61_9FIRM</name>
<sequence>MNLTERIAYIRGLAEGLKLDENRDEVKVIKAMIDLLEDMAYDVVEMEEVVDEVCNQVDEIDEDLAEVEEDIYGDGGYVSYDKDTDEFSDDEAYYEVTCPACDKTTIVDEDALIEGGLDCPYCGAEIEFDFSELNEDIDALEEADKKADAKAEDKAEDKAEEK</sequence>
<accession>A0A934WR61</accession>
<dbReference type="AlphaFoldDB" id="A0A934WR61"/>
<dbReference type="EMBL" id="JAEQMG010000048">
    <property type="protein sequence ID" value="MBK6087979.1"/>
    <property type="molecule type" value="Genomic_DNA"/>
</dbReference>
<feature type="region of interest" description="Disordered" evidence="1">
    <location>
        <begin position="139"/>
        <end position="162"/>
    </location>
</feature>
<reference evidence="2" key="1">
    <citation type="submission" date="2021-01" db="EMBL/GenBank/DDBJ databases">
        <title>Genome public.</title>
        <authorList>
            <person name="Liu C."/>
            <person name="Sun Q."/>
        </authorList>
    </citation>
    <scope>NUCLEOTIDE SEQUENCE</scope>
    <source>
        <strain evidence="2">M6</strain>
    </source>
</reference>
<feature type="compositionally biased region" description="Basic and acidic residues" evidence="1">
    <location>
        <begin position="142"/>
        <end position="162"/>
    </location>
</feature>
<evidence type="ECO:0008006" key="4">
    <source>
        <dbReference type="Google" id="ProtNLM"/>
    </source>
</evidence>
<evidence type="ECO:0000313" key="2">
    <source>
        <dbReference type="EMBL" id="MBK6087979.1"/>
    </source>
</evidence>
<evidence type="ECO:0000256" key="1">
    <source>
        <dbReference type="SAM" id="MobiDB-lite"/>
    </source>
</evidence>
<protein>
    <recommendedName>
        <fullName evidence="4">TFIIB-type domain-containing protein</fullName>
    </recommendedName>
</protein>
<dbReference type="Proteomes" id="UP000633365">
    <property type="component" value="Unassembled WGS sequence"/>
</dbReference>